<reference evidence="2" key="1">
    <citation type="submission" date="2013-08" db="EMBL/GenBank/DDBJ databases">
        <authorList>
            <person name="Mendez C."/>
            <person name="Richter M."/>
            <person name="Ferrer M."/>
            <person name="Sanchez J."/>
        </authorList>
    </citation>
    <scope>NUCLEOTIDE SEQUENCE</scope>
</reference>
<gene>
    <name evidence="2" type="ORF">B1A_16078</name>
</gene>
<proteinExistence type="predicted"/>
<reference evidence="2" key="2">
    <citation type="journal article" date="2014" name="ISME J.">
        <title>Microbial stratification in low pH oxic and suboxic macroscopic growths along an acid mine drainage.</title>
        <authorList>
            <person name="Mendez-Garcia C."/>
            <person name="Mesa V."/>
            <person name="Sprenger R.R."/>
            <person name="Richter M."/>
            <person name="Diez M.S."/>
            <person name="Solano J."/>
            <person name="Bargiela R."/>
            <person name="Golyshina O.V."/>
            <person name="Manteca A."/>
            <person name="Ramos J.L."/>
            <person name="Gallego J.R."/>
            <person name="Llorente I."/>
            <person name="Martins Dos Santos V.A."/>
            <person name="Jensen O.N."/>
            <person name="Pelaez A.I."/>
            <person name="Sanchez J."/>
            <person name="Ferrer M."/>
        </authorList>
    </citation>
    <scope>NUCLEOTIDE SEQUENCE</scope>
</reference>
<sequence>SYSYLASAEAFLKRWMTAALRSRLPSLRTFVGTLRDHYDNVITYIERSLTNAVAEGINRVVKIAKNRASGFRGLHNLADMIYLIVGDLDIPEHIPSTLKTL</sequence>
<dbReference type="EMBL" id="AUZX01011819">
    <property type="protein sequence ID" value="EQD41825.1"/>
    <property type="molecule type" value="Genomic_DNA"/>
</dbReference>
<comment type="caution">
    <text evidence="2">The sequence shown here is derived from an EMBL/GenBank/DDBJ whole genome shotgun (WGS) entry which is preliminary data.</text>
</comment>
<dbReference type="AlphaFoldDB" id="T1AIJ6"/>
<name>T1AIJ6_9ZZZZ</name>
<feature type="domain" description="Transposase IS204/IS1001/IS1096/IS1165 DDE" evidence="1">
    <location>
        <begin position="6"/>
        <end position="78"/>
    </location>
</feature>
<evidence type="ECO:0000313" key="2">
    <source>
        <dbReference type="EMBL" id="EQD41825.1"/>
    </source>
</evidence>
<accession>T1AIJ6</accession>
<dbReference type="InterPro" id="IPR002560">
    <property type="entry name" value="Transposase_DDE"/>
</dbReference>
<protein>
    <submittedName>
        <fullName evidence="2">Transposase ISAE1</fullName>
    </submittedName>
</protein>
<dbReference type="InterPro" id="IPR047951">
    <property type="entry name" value="Transpos_ISL3"/>
</dbReference>
<dbReference type="PANTHER" id="PTHR33498:SF1">
    <property type="entry name" value="TRANSPOSASE FOR INSERTION SEQUENCE ELEMENT IS1557"/>
    <property type="match status" value="1"/>
</dbReference>
<organism evidence="2">
    <name type="scientific">mine drainage metagenome</name>
    <dbReference type="NCBI Taxonomy" id="410659"/>
    <lineage>
        <taxon>unclassified sequences</taxon>
        <taxon>metagenomes</taxon>
        <taxon>ecological metagenomes</taxon>
    </lineage>
</organism>
<dbReference type="PANTHER" id="PTHR33498">
    <property type="entry name" value="TRANSPOSASE FOR INSERTION SEQUENCE ELEMENT IS1557"/>
    <property type="match status" value="1"/>
</dbReference>
<feature type="non-terminal residue" evidence="2">
    <location>
        <position position="1"/>
    </location>
</feature>
<evidence type="ECO:0000259" key="1">
    <source>
        <dbReference type="Pfam" id="PF01610"/>
    </source>
</evidence>
<dbReference type="Pfam" id="PF01610">
    <property type="entry name" value="DDE_Tnp_ISL3"/>
    <property type="match status" value="1"/>
</dbReference>